<accession>A0A8J4E819</accession>
<feature type="region of interest" description="Disordered" evidence="1">
    <location>
        <begin position="41"/>
        <end position="62"/>
    </location>
</feature>
<proteinExistence type="predicted"/>
<name>A0A8J4E819_9ACTN</name>
<sequence length="62" mass="7032">MRVHMSSSTHVVSASQRHSFQAASLSRYSLSATVGWELPPKHDCGGGDWRPHRARIRPVRHR</sequence>
<reference evidence="2" key="1">
    <citation type="submission" date="2021-01" db="EMBL/GenBank/DDBJ databases">
        <title>Whole genome shotgun sequence of Virgisporangium aurantiacum NBRC 16421.</title>
        <authorList>
            <person name="Komaki H."/>
            <person name="Tamura T."/>
        </authorList>
    </citation>
    <scope>NUCLEOTIDE SEQUENCE</scope>
    <source>
        <strain evidence="2">NBRC 16421</strain>
    </source>
</reference>
<keyword evidence="3" id="KW-1185">Reference proteome</keyword>
<feature type="compositionally biased region" description="Basic residues" evidence="1">
    <location>
        <begin position="52"/>
        <end position="62"/>
    </location>
</feature>
<organism evidence="2 3">
    <name type="scientific">Virgisporangium aurantiacum</name>
    <dbReference type="NCBI Taxonomy" id="175570"/>
    <lineage>
        <taxon>Bacteria</taxon>
        <taxon>Bacillati</taxon>
        <taxon>Actinomycetota</taxon>
        <taxon>Actinomycetes</taxon>
        <taxon>Micromonosporales</taxon>
        <taxon>Micromonosporaceae</taxon>
        <taxon>Virgisporangium</taxon>
    </lineage>
</organism>
<dbReference type="Proteomes" id="UP000612585">
    <property type="component" value="Unassembled WGS sequence"/>
</dbReference>
<protein>
    <submittedName>
        <fullName evidence="2">Uncharacterized protein</fullName>
    </submittedName>
</protein>
<dbReference type="AlphaFoldDB" id="A0A8J4E819"/>
<feature type="compositionally biased region" description="Basic and acidic residues" evidence="1">
    <location>
        <begin position="41"/>
        <end position="51"/>
    </location>
</feature>
<evidence type="ECO:0000313" key="3">
    <source>
        <dbReference type="Proteomes" id="UP000612585"/>
    </source>
</evidence>
<dbReference type="EMBL" id="BOPG01000136">
    <property type="protein sequence ID" value="GIJ64899.1"/>
    <property type="molecule type" value="Genomic_DNA"/>
</dbReference>
<comment type="caution">
    <text evidence="2">The sequence shown here is derived from an EMBL/GenBank/DDBJ whole genome shotgun (WGS) entry which is preliminary data.</text>
</comment>
<evidence type="ECO:0000256" key="1">
    <source>
        <dbReference type="SAM" id="MobiDB-lite"/>
    </source>
</evidence>
<evidence type="ECO:0000313" key="2">
    <source>
        <dbReference type="EMBL" id="GIJ64899.1"/>
    </source>
</evidence>
<gene>
    <name evidence="2" type="ORF">Vau01_124150</name>
</gene>
<feature type="region of interest" description="Disordered" evidence="1">
    <location>
        <begin position="1"/>
        <end position="22"/>
    </location>
</feature>